<feature type="domain" description="Xylose isomerase-like TIM barrel" evidence="2">
    <location>
        <begin position="36"/>
        <end position="290"/>
    </location>
</feature>
<evidence type="ECO:0000259" key="2">
    <source>
        <dbReference type="Pfam" id="PF01261"/>
    </source>
</evidence>
<dbReference type="InterPro" id="IPR013022">
    <property type="entry name" value="Xyl_isomerase-like_TIM-brl"/>
</dbReference>
<gene>
    <name evidence="3" type="ORF">FB560_1186</name>
</gene>
<keyword evidence="4" id="KW-1185">Reference proteome</keyword>
<dbReference type="InterPro" id="IPR050312">
    <property type="entry name" value="IolE/XylAMocC-like"/>
</dbReference>
<dbReference type="EMBL" id="VFOX01000001">
    <property type="protein sequence ID" value="TQL85564.1"/>
    <property type="molecule type" value="Genomic_DNA"/>
</dbReference>
<dbReference type="Proteomes" id="UP000317209">
    <property type="component" value="Unassembled WGS sequence"/>
</dbReference>
<dbReference type="RefSeq" id="WP_211349949.1">
    <property type="nucleotide sequence ID" value="NZ_VFOX01000001.1"/>
</dbReference>
<sequence length="299" mass="32288">MSTTLPHRTAINPLPWILNGAGYRLDREVLDTAMTALARVGFTHITIELPPELTAADYDDLLASHGLRAAPGYFSASFHDRSRHAQALEDIRRHAANHLALGVDSAFIANDMDPGRLAHPAVGHEPDAERTLIIAEGMAKAAEVAAAEGVRYGLHPHVGSAIEVESEVRGVLDATAGSPLLFGPDTGHLRWGGTRPDTIIHDYADRVLNVHLKDVDQLAADTARLRGDDYATATGDAHVWIEPGRGDIDFNAVVAALPRDFDGWFIIEVDVPHLRDAEESSAESLRFLNSHPYFAGAAS</sequence>
<dbReference type="InterPro" id="IPR036237">
    <property type="entry name" value="Xyl_isomerase-like_sf"/>
</dbReference>
<evidence type="ECO:0000313" key="4">
    <source>
        <dbReference type="Proteomes" id="UP000317209"/>
    </source>
</evidence>
<accession>A0A543BL75</accession>
<keyword evidence="1" id="KW-0119">Carbohydrate metabolism</keyword>
<protein>
    <submittedName>
        <fullName evidence="3">2-keto-myo-inositol dehydratase</fullName>
    </submittedName>
</protein>
<dbReference type="Pfam" id="PF01261">
    <property type="entry name" value="AP_endonuc_2"/>
    <property type="match status" value="1"/>
</dbReference>
<dbReference type="PANTHER" id="PTHR12110">
    <property type="entry name" value="HYDROXYPYRUVATE ISOMERASE"/>
    <property type="match status" value="1"/>
</dbReference>
<dbReference type="AlphaFoldDB" id="A0A543BL75"/>
<organism evidence="3 4">
    <name type="scientific">Microbacterium saperdae</name>
    <dbReference type="NCBI Taxonomy" id="69368"/>
    <lineage>
        <taxon>Bacteria</taxon>
        <taxon>Bacillati</taxon>
        <taxon>Actinomycetota</taxon>
        <taxon>Actinomycetes</taxon>
        <taxon>Micrococcales</taxon>
        <taxon>Microbacteriaceae</taxon>
        <taxon>Microbacterium</taxon>
    </lineage>
</organism>
<comment type="caution">
    <text evidence="3">The sequence shown here is derived from an EMBL/GenBank/DDBJ whole genome shotgun (WGS) entry which is preliminary data.</text>
</comment>
<dbReference type="SUPFAM" id="SSF51658">
    <property type="entry name" value="Xylose isomerase-like"/>
    <property type="match status" value="1"/>
</dbReference>
<reference evidence="3 4" key="1">
    <citation type="submission" date="2019-06" db="EMBL/GenBank/DDBJ databases">
        <title>Sequencing the genomes of 1000 actinobacteria strains.</title>
        <authorList>
            <person name="Klenk H.-P."/>
        </authorList>
    </citation>
    <scope>NUCLEOTIDE SEQUENCE [LARGE SCALE GENOMIC DNA]</scope>
    <source>
        <strain evidence="3 4">DSM 20169</strain>
    </source>
</reference>
<name>A0A543BL75_9MICO</name>
<proteinExistence type="predicted"/>
<evidence type="ECO:0000313" key="3">
    <source>
        <dbReference type="EMBL" id="TQL85564.1"/>
    </source>
</evidence>
<dbReference type="Gene3D" id="3.20.20.150">
    <property type="entry name" value="Divalent-metal-dependent TIM barrel enzymes"/>
    <property type="match status" value="1"/>
</dbReference>
<evidence type="ECO:0000256" key="1">
    <source>
        <dbReference type="ARBA" id="ARBA00023277"/>
    </source>
</evidence>